<evidence type="ECO:0000256" key="1">
    <source>
        <dbReference type="ARBA" id="ARBA00023157"/>
    </source>
</evidence>
<dbReference type="GO" id="GO:0047490">
    <property type="term" value="F:pectin lyase activity"/>
    <property type="evidence" value="ECO:0007669"/>
    <property type="project" value="UniProtKB-EC"/>
</dbReference>
<dbReference type="InterPro" id="IPR012334">
    <property type="entry name" value="Pectin_lyas_fold"/>
</dbReference>
<organism evidence="10">
    <name type="scientific">Thrips palmi</name>
    <name type="common">Melon thrips</name>
    <dbReference type="NCBI Taxonomy" id="161013"/>
    <lineage>
        <taxon>Eukaryota</taxon>
        <taxon>Metazoa</taxon>
        <taxon>Ecdysozoa</taxon>
        <taxon>Arthropoda</taxon>
        <taxon>Hexapoda</taxon>
        <taxon>Insecta</taxon>
        <taxon>Pterygota</taxon>
        <taxon>Neoptera</taxon>
        <taxon>Paraneoptera</taxon>
        <taxon>Thysanoptera</taxon>
        <taxon>Terebrantia</taxon>
        <taxon>Thripoidea</taxon>
        <taxon>Thripidae</taxon>
        <taxon>Thrips</taxon>
    </lineage>
</organism>
<dbReference type="SMART" id="SM00656">
    <property type="entry name" value="Amb_all"/>
    <property type="match status" value="1"/>
</dbReference>
<protein>
    <recommendedName>
        <fullName evidence="6">pectin lyase</fullName>
        <ecNumber evidence="6">4.2.2.10</ecNumber>
    </recommendedName>
</protein>
<keyword evidence="3" id="KW-0456">Lyase</keyword>
<dbReference type="PANTHER" id="PTHR31683">
    <property type="entry name" value="PECTATE LYASE 18-RELATED"/>
    <property type="match status" value="1"/>
</dbReference>
<dbReference type="SUPFAM" id="SSF51126">
    <property type="entry name" value="Pectin lyase-like"/>
    <property type="match status" value="1"/>
</dbReference>
<gene>
    <name evidence="10" type="primary">LOC117649691</name>
</gene>
<evidence type="ECO:0000313" key="10">
    <source>
        <dbReference type="RefSeq" id="XP_034248552.1"/>
    </source>
</evidence>
<keyword evidence="7" id="KW-0732">Signal</keyword>
<dbReference type="RefSeq" id="XP_034248552.1">
    <property type="nucleotide sequence ID" value="XM_034392661.1"/>
</dbReference>
<keyword evidence="9" id="KW-1185">Reference proteome</keyword>
<evidence type="ECO:0000256" key="4">
    <source>
        <dbReference type="ARBA" id="ARBA00036818"/>
    </source>
</evidence>
<keyword evidence="1" id="KW-1015">Disulfide bond</keyword>
<dbReference type="AlphaFoldDB" id="A0A6P8ZTH6"/>
<dbReference type="EC" id="4.2.2.10" evidence="6"/>
<evidence type="ECO:0000256" key="6">
    <source>
        <dbReference type="ARBA" id="ARBA00039082"/>
    </source>
</evidence>
<dbReference type="OrthoDB" id="1637350at2759"/>
<comment type="catalytic activity">
    <reaction evidence="4">
        <text>Eliminative cleavage of (1-&gt;4)-alpha-D-galacturonan methyl ester to give oligosaccharides with 4-deoxy-6-O-methyl-alpha-D-galact-4-enuronosyl groups at their non-reducing ends.</text>
        <dbReference type="EC" id="4.2.2.10"/>
    </reaction>
</comment>
<dbReference type="Proteomes" id="UP000515158">
    <property type="component" value="Unplaced"/>
</dbReference>
<evidence type="ECO:0000256" key="2">
    <source>
        <dbReference type="ARBA" id="ARBA00023180"/>
    </source>
</evidence>
<comment type="function">
    <text evidence="5">Pectinolytic enzymes consist of four classes of enzymes: pectin lyase, polygalacturonase, pectin methylesterase and rhamnogalacturonase. Among pectinolytic enzymes, pectin lyase is the most important in depolymerization of pectin, since it cleaves internal glycosidic bonds of highly methylated pectins.</text>
</comment>
<dbReference type="InParanoid" id="A0A6P8ZTH6"/>
<name>A0A6P8ZTH6_THRPL</name>
<evidence type="ECO:0000256" key="3">
    <source>
        <dbReference type="ARBA" id="ARBA00023239"/>
    </source>
</evidence>
<evidence type="ECO:0000259" key="8">
    <source>
        <dbReference type="SMART" id="SM00656"/>
    </source>
</evidence>
<evidence type="ECO:0000313" key="9">
    <source>
        <dbReference type="Proteomes" id="UP000515158"/>
    </source>
</evidence>
<reference evidence="10" key="1">
    <citation type="submission" date="2025-08" db="UniProtKB">
        <authorList>
            <consortium name="RefSeq"/>
        </authorList>
    </citation>
    <scope>IDENTIFICATION</scope>
    <source>
        <tissue evidence="10">Total insect</tissue>
    </source>
</reference>
<keyword evidence="2" id="KW-0325">Glycoprotein</keyword>
<feature type="signal peptide" evidence="7">
    <location>
        <begin position="1"/>
        <end position="19"/>
    </location>
</feature>
<dbReference type="GO" id="GO:0030570">
    <property type="term" value="F:pectate lyase activity"/>
    <property type="evidence" value="ECO:0007669"/>
    <property type="project" value="InterPro"/>
</dbReference>
<sequence>MMRVATTLFLALLPAAVLAAKWNQGCISSPVGFGYRTTGGAGGRTVVPKDNNELKNYLNSKEKLIINLDKTYDFTASEGYGTERGCFYKKCKKVQISEESLTRSGTCNGRLQTQVKYAKAGTSELWVSSYKTILTTNGKGAIKGKGLRLKNAQQVIVRDITISDINPQVIWGGDALVFDNVQNAWIHRVTTVRIGRQHLVSYQQTNVGITVSSCFFDGTNQYSATCDNTQYWVWLFWGTRDEITLINNRVYNTAARVPHAGGWAKAWNNIHLIGNFMDNNPHTGLEPHMGSNILAEGNLFSRYKRIINGRAHGGHLALVDNAQEANTCVKYFGQKCLVNKYEKSRAAKRFDESVLVAFKSLDRTAINGARKAVCI</sequence>
<evidence type="ECO:0000256" key="5">
    <source>
        <dbReference type="ARBA" id="ARBA00037631"/>
    </source>
</evidence>
<dbReference type="PANTHER" id="PTHR31683:SF67">
    <property type="entry name" value="PECTIN LYASE F-RELATED"/>
    <property type="match status" value="1"/>
</dbReference>
<proteinExistence type="predicted"/>
<feature type="chain" id="PRO_5028279989" description="pectin lyase" evidence="7">
    <location>
        <begin position="20"/>
        <end position="375"/>
    </location>
</feature>
<feature type="domain" description="Pectate lyase" evidence="8">
    <location>
        <begin position="90"/>
        <end position="306"/>
    </location>
</feature>
<dbReference type="InterPro" id="IPR045032">
    <property type="entry name" value="PEL"/>
</dbReference>
<dbReference type="Gene3D" id="2.160.20.10">
    <property type="entry name" value="Single-stranded right-handed beta-helix, Pectin lyase-like"/>
    <property type="match status" value="1"/>
</dbReference>
<dbReference type="GeneID" id="117649691"/>
<evidence type="ECO:0000256" key="7">
    <source>
        <dbReference type="SAM" id="SignalP"/>
    </source>
</evidence>
<dbReference type="InterPro" id="IPR011050">
    <property type="entry name" value="Pectin_lyase_fold/virulence"/>
</dbReference>
<dbReference type="InterPro" id="IPR002022">
    <property type="entry name" value="Pec_lyase"/>
</dbReference>
<accession>A0A6P8ZTH6</accession>